<keyword evidence="1" id="KW-0472">Membrane</keyword>
<protein>
    <recommendedName>
        <fullName evidence="3">IPTL-CTERM protein sorting domain-containing protein</fullName>
    </recommendedName>
</protein>
<dbReference type="SUPFAM" id="SSF52058">
    <property type="entry name" value="L domain-like"/>
    <property type="match status" value="1"/>
</dbReference>
<proteinExistence type="predicted"/>
<feature type="signal peptide" evidence="2">
    <location>
        <begin position="1"/>
        <end position="26"/>
    </location>
</feature>
<dbReference type="AlphaFoldDB" id="A0A2S0MGL3"/>
<dbReference type="RefSeq" id="WP_106703584.1">
    <property type="nucleotide sequence ID" value="NZ_CP027666.1"/>
</dbReference>
<dbReference type="Gene3D" id="3.80.10.10">
    <property type="entry name" value="Ribonuclease Inhibitor"/>
    <property type="match status" value="1"/>
</dbReference>
<feature type="transmembrane region" description="Helical" evidence="1">
    <location>
        <begin position="320"/>
        <end position="341"/>
    </location>
</feature>
<evidence type="ECO:0000313" key="4">
    <source>
        <dbReference type="EMBL" id="AVO35035.1"/>
    </source>
</evidence>
<dbReference type="InterPro" id="IPR032675">
    <property type="entry name" value="LRR_dom_sf"/>
</dbReference>
<accession>A0A2S0MGL3</accession>
<feature type="chain" id="PRO_5015565581" description="IPTL-CTERM protein sorting domain-containing protein" evidence="2">
    <location>
        <begin position="27"/>
        <end position="352"/>
    </location>
</feature>
<dbReference type="KEGG" id="otk:C6570_12915"/>
<dbReference type="InterPro" id="IPR046959">
    <property type="entry name" value="PRK1-6/SRF4-like"/>
</dbReference>
<sequence length="352" mass="36014">MFKPIALRCARVLAAALATCSLPAVAAVPAAEFTVLAALFINNNGSNWTNNTNWGTGDPCDDAWYGITCNAAGTNVVEISLPGNNLVGTPGGVGSLPANFNALTRLEEVRLSGNRMNGHIPDLSGLNALAVFSVGNNELTGTIPPVSLPALTYFDVSENRLAGAIPALDNVPLLEVFAAENNLLTGDIPPLDAVPSLDGFYVGNNQLTGVIPPLVGLAALEGFDASNNRLTGPVPALPSGLIQLNVHGNDLSGPMPAAPALLAPGRSELCLPVVPGRANNPNLQLSPDPATNTAWNAATGEADWNAGCRAAAAVAAVPTLGPWALMGMGVLLASLAGRGGIGVRPLRKRRKL</sequence>
<keyword evidence="1" id="KW-0812">Transmembrane</keyword>
<keyword evidence="2" id="KW-0732">Signal</keyword>
<dbReference type="OrthoDB" id="8812674at2"/>
<dbReference type="Pfam" id="PF18203">
    <property type="entry name" value="IPTL-CTERM"/>
    <property type="match status" value="1"/>
</dbReference>
<reference evidence="4 5" key="1">
    <citation type="submission" date="2018-03" db="EMBL/GenBank/DDBJ databases">
        <title>Genome sequencing of Ottowia sp.</title>
        <authorList>
            <person name="Kim S.-J."/>
            <person name="Heo J."/>
            <person name="Kwon S.-W."/>
        </authorList>
    </citation>
    <scope>NUCLEOTIDE SEQUENCE [LARGE SCALE GENOMIC DNA]</scope>
    <source>
        <strain evidence="4 5">KADR8-3</strain>
    </source>
</reference>
<dbReference type="Proteomes" id="UP000239709">
    <property type="component" value="Chromosome"/>
</dbReference>
<evidence type="ECO:0000256" key="2">
    <source>
        <dbReference type="SAM" id="SignalP"/>
    </source>
</evidence>
<feature type="domain" description="IPTL-CTERM protein sorting" evidence="3">
    <location>
        <begin position="315"/>
        <end position="338"/>
    </location>
</feature>
<dbReference type="PANTHER" id="PTHR48007">
    <property type="entry name" value="LEUCINE-RICH REPEAT RECEPTOR-LIKE PROTEIN KINASE PXC1"/>
    <property type="match status" value="1"/>
</dbReference>
<gene>
    <name evidence="4" type="ORF">C6570_12915</name>
</gene>
<dbReference type="InterPro" id="IPR026442">
    <property type="entry name" value="IPTL_CTERM"/>
</dbReference>
<evidence type="ECO:0000313" key="5">
    <source>
        <dbReference type="Proteomes" id="UP000239709"/>
    </source>
</evidence>
<organism evidence="4 5">
    <name type="scientific">Ottowia oryzae</name>
    <dbReference type="NCBI Taxonomy" id="2109914"/>
    <lineage>
        <taxon>Bacteria</taxon>
        <taxon>Pseudomonadati</taxon>
        <taxon>Pseudomonadota</taxon>
        <taxon>Betaproteobacteria</taxon>
        <taxon>Burkholderiales</taxon>
        <taxon>Comamonadaceae</taxon>
        <taxon>Ottowia</taxon>
    </lineage>
</organism>
<dbReference type="EMBL" id="CP027666">
    <property type="protein sequence ID" value="AVO35035.1"/>
    <property type="molecule type" value="Genomic_DNA"/>
</dbReference>
<evidence type="ECO:0000256" key="1">
    <source>
        <dbReference type="SAM" id="Phobius"/>
    </source>
</evidence>
<keyword evidence="1" id="KW-1133">Transmembrane helix</keyword>
<keyword evidence="5" id="KW-1185">Reference proteome</keyword>
<dbReference type="PANTHER" id="PTHR48007:SF76">
    <property type="entry name" value="OS03G0145102 PROTEIN"/>
    <property type="match status" value="1"/>
</dbReference>
<name>A0A2S0MGL3_9BURK</name>
<evidence type="ECO:0000259" key="3">
    <source>
        <dbReference type="Pfam" id="PF18203"/>
    </source>
</evidence>